<dbReference type="Pfam" id="PF00994">
    <property type="entry name" value="MoCF_biosynth"/>
    <property type="match status" value="1"/>
</dbReference>
<dbReference type="Pfam" id="PF03454">
    <property type="entry name" value="MoeA_C"/>
    <property type="match status" value="1"/>
</dbReference>
<dbReference type="SUPFAM" id="SSF63867">
    <property type="entry name" value="MoeA C-terminal domain-like"/>
    <property type="match status" value="1"/>
</dbReference>
<dbReference type="InterPro" id="IPR036425">
    <property type="entry name" value="MoaB/Mog-like_dom_sf"/>
</dbReference>
<keyword evidence="6" id="KW-0460">Magnesium</keyword>
<feature type="domain" description="MoaB/Mog" evidence="7">
    <location>
        <begin position="179"/>
        <end position="317"/>
    </location>
</feature>
<dbReference type="Gene3D" id="3.40.980.10">
    <property type="entry name" value="MoaB/Mog-like domain"/>
    <property type="match status" value="1"/>
</dbReference>
<keyword evidence="6" id="KW-0479">Metal-binding</keyword>
<dbReference type="NCBIfam" id="TIGR00177">
    <property type="entry name" value="molyb_syn"/>
    <property type="match status" value="1"/>
</dbReference>
<evidence type="ECO:0000256" key="1">
    <source>
        <dbReference type="ARBA" id="ARBA00002901"/>
    </source>
</evidence>
<reference evidence="8 9" key="1">
    <citation type="submission" date="2018-06" db="EMBL/GenBank/DDBJ databases">
        <title>Genomic Encyclopedia of Archaeal and Bacterial Type Strains, Phase II (KMG-II): from individual species to whole genera.</title>
        <authorList>
            <person name="Goeker M."/>
        </authorList>
    </citation>
    <scope>NUCLEOTIDE SEQUENCE [LARGE SCALE GENOMIC DNA]</scope>
    <source>
        <strain evidence="8 9">DSM 23857</strain>
    </source>
</reference>
<dbReference type="GO" id="GO:0005829">
    <property type="term" value="C:cytosol"/>
    <property type="evidence" value="ECO:0007669"/>
    <property type="project" value="TreeGrafter"/>
</dbReference>
<dbReference type="Proteomes" id="UP000249547">
    <property type="component" value="Unassembled WGS sequence"/>
</dbReference>
<keyword evidence="9" id="KW-1185">Reference proteome</keyword>
<dbReference type="GO" id="GO:0046872">
    <property type="term" value="F:metal ion binding"/>
    <property type="evidence" value="ECO:0007669"/>
    <property type="project" value="UniProtKB-UniRule"/>
</dbReference>
<dbReference type="UniPathway" id="UPA00344"/>
<organism evidence="8 9">
    <name type="scientific">Chitinophaga skermanii</name>
    <dbReference type="NCBI Taxonomy" id="331697"/>
    <lineage>
        <taxon>Bacteria</taxon>
        <taxon>Pseudomonadati</taxon>
        <taxon>Bacteroidota</taxon>
        <taxon>Chitinophagia</taxon>
        <taxon>Chitinophagales</taxon>
        <taxon>Chitinophagaceae</taxon>
        <taxon>Chitinophaga</taxon>
    </lineage>
</organism>
<dbReference type="PANTHER" id="PTHR10192:SF5">
    <property type="entry name" value="GEPHYRIN"/>
    <property type="match status" value="1"/>
</dbReference>
<comment type="caution">
    <text evidence="8">The sequence shown here is derived from an EMBL/GenBank/DDBJ whole genome shotgun (WGS) entry which is preliminary data.</text>
</comment>
<dbReference type="Pfam" id="PF03453">
    <property type="entry name" value="MoeA_N"/>
    <property type="match status" value="1"/>
</dbReference>
<dbReference type="SUPFAM" id="SSF53218">
    <property type="entry name" value="Molybdenum cofactor biosynthesis proteins"/>
    <property type="match status" value="1"/>
</dbReference>
<accession>A0A327Q0J8</accession>
<dbReference type="InterPro" id="IPR005110">
    <property type="entry name" value="MoeA_linker/N"/>
</dbReference>
<dbReference type="InterPro" id="IPR036135">
    <property type="entry name" value="MoeA_linker/N_sf"/>
</dbReference>
<keyword evidence="6" id="KW-0500">Molybdenum</keyword>
<dbReference type="Gene3D" id="3.90.105.10">
    <property type="entry name" value="Molybdopterin biosynthesis moea protein, domain 2"/>
    <property type="match status" value="1"/>
</dbReference>
<dbReference type="AlphaFoldDB" id="A0A327Q0J8"/>
<comment type="cofactor">
    <cofactor evidence="6">
        <name>Mg(2+)</name>
        <dbReference type="ChEBI" id="CHEBI:18420"/>
    </cofactor>
</comment>
<evidence type="ECO:0000256" key="2">
    <source>
        <dbReference type="ARBA" id="ARBA00005046"/>
    </source>
</evidence>
<evidence type="ECO:0000259" key="7">
    <source>
        <dbReference type="SMART" id="SM00852"/>
    </source>
</evidence>
<evidence type="ECO:0000256" key="4">
    <source>
        <dbReference type="ARBA" id="ARBA00023150"/>
    </source>
</evidence>
<dbReference type="GO" id="GO:0006777">
    <property type="term" value="P:Mo-molybdopterin cofactor biosynthetic process"/>
    <property type="evidence" value="ECO:0007669"/>
    <property type="project" value="UniProtKB-UniRule"/>
</dbReference>
<protein>
    <recommendedName>
        <fullName evidence="6">Molybdopterin molybdenumtransferase</fullName>
        <ecNumber evidence="6">2.10.1.1</ecNumber>
    </recommendedName>
</protein>
<comment type="pathway">
    <text evidence="2 6">Cofactor biosynthesis; molybdopterin biosynthesis.</text>
</comment>
<dbReference type="InterPro" id="IPR038987">
    <property type="entry name" value="MoeA-like"/>
</dbReference>
<comment type="catalytic activity">
    <reaction evidence="5">
        <text>adenylyl-molybdopterin + molybdate = Mo-molybdopterin + AMP + H(+)</text>
        <dbReference type="Rhea" id="RHEA:35047"/>
        <dbReference type="ChEBI" id="CHEBI:15378"/>
        <dbReference type="ChEBI" id="CHEBI:36264"/>
        <dbReference type="ChEBI" id="CHEBI:62727"/>
        <dbReference type="ChEBI" id="CHEBI:71302"/>
        <dbReference type="ChEBI" id="CHEBI:456215"/>
        <dbReference type="EC" id="2.10.1.1"/>
    </reaction>
</comment>
<evidence type="ECO:0000313" key="8">
    <source>
        <dbReference type="EMBL" id="RAI97839.1"/>
    </source>
</evidence>
<dbReference type="SMART" id="SM00852">
    <property type="entry name" value="MoCF_biosynth"/>
    <property type="match status" value="1"/>
</dbReference>
<dbReference type="GO" id="GO:0061599">
    <property type="term" value="F:molybdopterin molybdotransferase activity"/>
    <property type="evidence" value="ECO:0007669"/>
    <property type="project" value="UniProtKB-UniRule"/>
</dbReference>
<name>A0A327Q0J8_9BACT</name>
<gene>
    <name evidence="8" type="ORF">LX64_04887</name>
</gene>
<dbReference type="InterPro" id="IPR005111">
    <property type="entry name" value="MoeA_C_domain_IV"/>
</dbReference>
<dbReference type="NCBIfam" id="NF045515">
    <property type="entry name" value="Glp_gephyrin"/>
    <property type="match status" value="1"/>
</dbReference>
<evidence type="ECO:0000313" key="9">
    <source>
        <dbReference type="Proteomes" id="UP000249547"/>
    </source>
</evidence>
<proteinExistence type="inferred from homology"/>
<dbReference type="InterPro" id="IPR001453">
    <property type="entry name" value="MoaB/Mog_dom"/>
</dbReference>
<sequence>MMKSMITVAEASALMEAVPLTKKIIQVPIAQSTGAILAEDLFAKIDIPAFNQSSVDGYAIRYDNQFSNNAYKIVTKIAAGNAAQHSIQPGESARIFTGAPVPEGADTIVMQEMTRIENDALHINYPQLQAFENFRPAGSEIKQGALALPKGTRMSPHTIGFLAGLGYDQVPVFASPTVALIITGNELQTPGQPLQHGQVYESSSYMLQAGLQQMGISHLQIFRAKDTLEEVTTQLNAALHAADIVMLTGGVSVGDYDFVVQAANNCGVTPIFHKVKQRPGKPLYFGTKGEKRVFGLPGNPSSVLTCFYIYVWPFIRAAQGQTTELKRLQAPLVNECNKKIQLTQFLKGTYIDGQVTILTGQESYRMASYAQSNCLVHLPETPNHYKTNDIVELIILPMYG</sequence>
<evidence type="ECO:0000256" key="5">
    <source>
        <dbReference type="ARBA" id="ARBA00047317"/>
    </source>
</evidence>
<keyword evidence="4 6" id="KW-0501">Molybdenum cofactor biosynthesis</keyword>
<evidence type="ECO:0000256" key="6">
    <source>
        <dbReference type="RuleBase" id="RU365090"/>
    </source>
</evidence>
<dbReference type="EC" id="2.10.1.1" evidence="6"/>
<dbReference type="InterPro" id="IPR036688">
    <property type="entry name" value="MoeA_C_domain_IV_sf"/>
</dbReference>
<comment type="function">
    <text evidence="1 6">Catalyzes the insertion of molybdate into adenylated molybdopterin with the concomitant release of AMP.</text>
</comment>
<dbReference type="Gene3D" id="2.170.190.11">
    <property type="entry name" value="Molybdopterin biosynthesis moea protein, domain 3"/>
    <property type="match status" value="1"/>
</dbReference>
<dbReference type="EMBL" id="QLLL01000013">
    <property type="protein sequence ID" value="RAI97839.1"/>
    <property type="molecule type" value="Genomic_DNA"/>
</dbReference>
<comment type="similarity">
    <text evidence="3 6">Belongs to the MoeA family.</text>
</comment>
<evidence type="ECO:0000256" key="3">
    <source>
        <dbReference type="ARBA" id="ARBA00010763"/>
    </source>
</evidence>
<dbReference type="CDD" id="cd00887">
    <property type="entry name" value="MoeA"/>
    <property type="match status" value="1"/>
</dbReference>
<dbReference type="SUPFAM" id="SSF63882">
    <property type="entry name" value="MoeA N-terminal region -like"/>
    <property type="match status" value="1"/>
</dbReference>
<keyword evidence="6 8" id="KW-0808">Transferase</keyword>
<dbReference type="PANTHER" id="PTHR10192">
    <property type="entry name" value="MOLYBDOPTERIN BIOSYNTHESIS PROTEIN"/>
    <property type="match status" value="1"/>
</dbReference>
<dbReference type="Gene3D" id="2.40.340.10">
    <property type="entry name" value="MoeA, C-terminal, domain IV"/>
    <property type="match status" value="1"/>
</dbReference>